<feature type="transmembrane region" description="Helical" evidence="1">
    <location>
        <begin position="37"/>
        <end position="56"/>
    </location>
</feature>
<sequence length="87" mass="9057">AYATAFGFSSGSIIGVTPVCVAQICRTEDYGKRYSTTYFIVSFGALVGIPIAGAILRTSRCSHPNFAGLILFSGAAFGAGLVCFMFA</sequence>
<evidence type="ECO:0000256" key="1">
    <source>
        <dbReference type="SAM" id="Phobius"/>
    </source>
</evidence>
<dbReference type="InterPro" id="IPR036259">
    <property type="entry name" value="MFS_trans_sf"/>
</dbReference>
<proteinExistence type="predicted"/>
<comment type="caution">
    <text evidence="2">The sequence shown here is derived from an EMBL/GenBank/DDBJ whole genome shotgun (WGS) entry which is preliminary data.</text>
</comment>
<name>A0ABQ8FXQ7_9PEZI</name>
<evidence type="ECO:0000313" key="3">
    <source>
        <dbReference type="Proteomes" id="UP000774617"/>
    </source>
</evidence>
<feature type="non-terminal residue" evidence="2">
    <location>
        <position position="1"/>
    </location>
</feature>
<dbReference type="Proteomes" id="UP000774617">
    <property type="component" value="Unassembled WGS sequence"/>
</dbReference>
<organism evidence="2 3">
    <name type="scientific">Macrophomina phaseolina</name>
    <dbReference type="NCBI Taxonomy" id="35725"/>
    <lineage>
        <taxon>Eukaryota</taxon>
        <taxon>Fungi</taxon>
        <taxon>Dikarya</taxon>
        <taxon>Ascomycota</taxon>
        <taxon>Pezizomycotina</taxon>
        <taxon>Dothideomycetes</taxon>
        <taxon>Dothideomycetes incertae sedis</taxon>
        <taxon>Botryosphaeriales</taxon>
        <taxon>Botryosphaeriaceae</taxon>
        <taxon>Macrophomina</taxon>
    </lineage>
</organism>
<dbReference type="SUPFAM" id="SSF103473">
    <property type="entry name" value="MFS general substrate transporter"/>
    <property type="match status" value="1"/>
</dbReference>
<reference evidence="2 3" key="1">
    <citation type="journal article" date="2021" name="Nat. Commun.">
        <title>Genetic determinants of endophytism in the Arabidopsis root mycobiome.</title>
        <authorList>
            <person name="Mesny F."/>
            <person name="Miyauchi S."/>
            <person name="Thiergart T."/>
            <person name="Pickel B."/>
            <person name="Atanasova L."/>
            <person name="Karlsson M."/>
            <person name="Huettel B."/>
            <person name="Barry K.W."/>
            <person name="Haridas S."/>
            <person name="Chen C."/>
            <person name="Bauer D."/>
            <person name="Andreopoulos W."/>
            <person name="Pangilinan J."/>
            <person name="LaButti K."/>
            <person name="Riley R."/>
            <person name="Lipzen A."/>
            <person name="Clum A."/>
            <person name="Drula E."/>
            <person name="Henrissat B."/>
            <person name="Kohler A."/>
            <person name="Grigoriev I.V."/>
            <person name="Martin F.M."/>
            <person name="Hacquard S."/>
        </authorList>
    </citation>
    <scope>NUCLEOTIDE SEQUENCE [LARGE SCALE GENOMIC DNA]</scope>
    <source>
        <strain evidence="2 3">MPI-SDFR-AT-0080</strain>
    </source>
</reference>
<keyword evidence="1" id="KW-0812">Transmembrane</keyword>
<gene>
    <name evidence="2" type="ORF">B0J12DRAFT_559199</name>
</gene>
<feature type="transmembrane region" description="Helical" evidence="1">
    <location>
        <begin position="68"/>
        <end position="86"/>
    </location>
</feature>
<dbReference type="EMBL" id="JAGTJR010000038">
    <property type="protein sequence ID" value="KAH7034002.1"/>
    <property type="molecule type" value="Genomic_DNA"/>
</dbReference>
<keyword evidence="1" id="KW-0472">Membrane</keyword>
<protein>
    <recommendedName>
        <fullName evidence="4">Major facilitator superfamily domain general substrate transporter</fullName>
    </recommendedName>
</protein>
<keyword evidence="1" id="KW-1133">Transmembrane helix</keyword>
<keyword evidence="3" id="KW-1185">Reference proteome</keyword>
<feature type="non-terminal residue" evidence="2">
    <location>
        <position position="87"/>
    </location>
</feature>
<evidence type="ECO:0000313" key="2">
    <source>
        <dbReference type="EMBL" id="KAH7034002.1"/>
    </source>
</evidence>
<feature type="transmembrane region" description="Helical" evidence="1">
    <location>
        <begin position="6"/>
        <end position="25"/>
    </location>
</feature>
<accession>A0ABQ8FXQ7</accession>
<evidence type="ECO:0008006" key="4">
    <source>
        <dbReference type="Google" id="ProtNLM"/>
    </source>
</evidence>